<dbReference type="PANTHER" id="PTHR33755">
    <property type="entry name" value="TOXIN PARE1-RELATED"/>
    <property type="match status" value="1"/>
</dbReference>
<keyword evidence="2" id="KW-1277">Toxin-antitoxin system</keyword>
<name>A0ABR9CRQ9_9HYPH</name>
<dbReference type="Proteomes" id="UP000632063">
    <property type="component" value="Unassembled WGS sequence"/>
</dbReference>
<gene>
    <name evidence="3" type="ORF">IG616_18625</name>
</gene>
<evidence type="ECO:0000313" key="4">
    <source>
        <dbReference type="Proteomes" id="UP000632063"/>
    </source>
</evidence>
<dbReference type="InterPro" id="IPR035093">
    <property type="entry name" value="RelE/ParE_toxin_dom_sf"/>
</dbReference>
<dbReference type="InterPro" id="IPR007712">
    <property type="entry name" value="RelE/ParE_toxin"/>
</dbReference>
<proteinExistence type="inferred from homology"/>
<reference evidence="3 4" key="2">
    <citation type="journal article" date="2021" name="Int. J. Syst. Evol. Microbiol.">
        <title>Roseibium litorale sp. nov., isolated from a tidal flat sediment and proposal for the reclassification of Labrenzia polysiphoniae as Roseibium polysiphoniae comb. nov.</title>
        <authorList>
            <person name="Liu Y."/>
            <person name="Pei T."/>
            <person name="Du J."/>
            <person name="Chao M."/>
            <person name="Deng M.R."/>
            <person name="Zhu H."/>
        </authorList>
    </citation>
    <scope>NUCLEOTIDE SEQUENCE [LARGE SCALE GENOMIC DNA]</scope>
    <source>
        <strain evidence="3 4">4C16A</strain>
    </source>
</reference>
<protein>
    <submittedName>
        <fullName evidence="3">Type II toxin-antitoxin system RelE/ParE family toxin</fullName>
    </submittedName>
</protein>
<evidence type="ECO:0000256" key="1">
    <source>
        <dbReference type="ARBA" id="ARBA00006226"/>
    </source>
</evidence>
<comment type="caution">
    <text evidence="3">The sequence shown here is derived from an EMBL/GenBank/DDBJ whole genome shotgun (WGS) entry which is preliminary data.</text>
</comment>
<organism evidence="3 4">
    <name type="scientific">Roseibium litorale</name>
    <dbReference type="NCBI Taxonomy" id="2803841"/>
    <lineage>
        <taxon>Bacteria</taxon>
        <taxon>Pseudomonadati</taxon>
        <taxon>Pseudomonadota</taxon>
        <taxon>Alphaproteobacteria</taxon>
        <taxon>Hyphomicrobiales</taxon>
        <taxon>Stappiaceae</taxon>
        <taxon>Roseibium</taxon>
    </lineage>
</organism>
<evidence type="ECO:0000256" key="2">
    <source>
        <dbReference type="ARBA" id="ARBA00022649"/>
    </source>
</evidence>
<evidence type="ECO:0000313" key="3">
    <source>
        <dbReference type="EMBL" id="MBD8893567.1"/>
    </source>
</evidence>
<dbReference type="Pfam" id="PF05016">
    <property type="entry name" value="ParE_toxin"/>
    <property type="match status" value="1"/>
</dbReference>
<dbReference type="Gene3D" id="3.30.2310.20">
    <property type="entry name" value="RelE-like"/>
    <property type="match status" value="1"/>
</dbReference>
<comment type="similarity">
    <text evidence="1">Belongs to the RelE toxin family.</text>
</comment>
<sequence>MPLEWSSEAERDVANIVGYIRDRNPQAAHKILDLIDEKAARLPINPKMCRKGRMPGTREMLVTPSYVLIYEESSAGVRVLRVLHTAQMWP</sequence>
<accession>A0ABR9CRQ9</accession>
<keyword evidence="4" id="KW-1185">Reference proteome</keyword>
<reference evidence="4" key="1">
    <citation type="submission" date="2020-09" db="EMBL/GenBank/DDBJ databases">
        <title>The genome sequence of strain Labrenzia suaedae 4C16A.</title>
        <authorList>
            <person name="Liu Y."/>
        </authorList>
    </citation>
    <scope>NUCLEOTIDE SEQUENCE [LARGE SCALE GENOMIC DNA]</scope>
    <source>
        <strain evidence="4">4C16A</strain>
    </source>
</reference>
<dbReference type="EMBL" id="JACYXI010000014">
    <property type="protein sequence ID" value="MBD8893567.1"/>
    <property type="molecule type" value="Genomic_DNA"/>
</dbReference>
<dbReference type="InterPro" id="IPR051803">
    <property type="entry name" value="TA_system_RelE-like_toxin"/>
</dbReference>
<dbReference type="NCBIfam" id="TIGR02385">
    <property type="entry name" value="RelE_StbE"/>
    <property type="match status" value="1"/>
</dbReference>
<dbReference type="PANTHER" id="PTHR33755:SF6">
    <property type="entry name" value="PLASMID STABILIZATION SYSTEM PROTEIN"/>
    <property type="match status" value="1"/>
</dbReference>